<reference evidence="4" key="1">
    <citation type="submission" date="2022-11" db="EMBL/GenBank/DDBJ databases">
        <title>Corynebacterium sp. isolated from Penguins.</title>
        <authorList>
            <person name="Sedlar K."/>
            <person name="Svec P."/>
        </authorList>
    </citation>
    <scope>NUCLEOTIDE SEQUENCE</scope>
    <source>
        <strain evidence="3">P7003</strain>
        <strain evidence="4">P7374</strain>
    </source>
</reference>
<evidence type="ECO:0000259" key="2">
    <source>
        <dbReference type="PROSITE" id="PS50937"/>
    </source>
</evidence>
<dbReference type="EMBL" id="JAPMKU010000002">
    <property type="protein sequence ID" value="MCX7468428.1"/>
    <property type="molecule type" value="Genomic_DNA"/>
</dbReference>
<dbReference type="Gene3D" id="1.10.1660.10">
    <property type="match status" value="1"/>
</dbReference>
<dbReference type="InterPro" id="IPR011256">
    <property type="entry name" value="Reg_factor_effector_dom_sf"/>
</dbReference>
<dbReference type="Pfam" id="PF06445">
    <property type="entry name" value="GyrI-like"/>
    <property type="match status" value="1"/>
</dbReference>
<evidence type="ECO:0000256" key="1">
    <source>
        <dbReference type="ARBA" id="ARBA00023125"/>
    </source>
</evidence>
<evidence type="ECO:0000313" key="3">
    <source>
        <dbReference type="EMBL" id="MCX7445147.1"/>
    </source>
</evidence>
<organism evidence="4 5">
    <name type="scientific">Corynebacterium pygosceleis</name>
    <dbReference type="NCBI Taxonomy" id="2800406"/>
    <lineage>
        <taxon>Bacteria</taxon>
        <taxon>Bacillati</taxon>
        <taxon>Actinomycetota</taxon>
        <taxon>Actinomycetes</taxon>
        <taxon>Mycobacteriales</taxon>
        <taxon>Corynebacteriaceae</taxon>
        <taxon>Corynebacterium</taxon>
    </lineage>
</organism>
<dbReference type="InterPro" id="IPR000551">
    <property type="entry name" value="MerR-type_HTH_dom"/>
</dbReference>
<dbReference type="SUPFAM" id="SSF55136">
    <property type="entry name" value="Probable bacterial effector-binding domain"/>
    <property type="match status" value="1"/>
</dbReference>
<dbReference type="Pfam" id="PF13411">
    <property type="entry name" value="MerR_1"/>
    <property type="match status" value="1"/>
</dbReference>
<gene>
    <name evidence="3" type="ORF">OS125_07800</name>
    <name evidence="4" type="ORF">OS129_06000</name>
</gene>
<evidence type="ECO:0000313" key="5">
    <source>
        <dbReference type="Proteomes" id="UP001071478"/>
    </source>
</evidence>
<dbReference type="PANTHER" id="PTHR30204:SF97">
    <property type="entry name" value="MERR FAMILY REGULATORY PROTEIN"/>
    <property type="match status" value="1"/>
</dbReference>
<dbReference type="Proteomes" id="UP001071478">
    <property type="component" value="Unassembled WGS sequence"/>
</dbReference>
<evidence type="ECO:0000313" key="6">
    <source>
        <dbReference type="Proteomes" id="UP001081709"/>
    </source>
</evidence>
<dbReference type="GO" id="GO:0003677">
    <property type="term" value="F:DNA binding"/>
    <property type="evidence" value="ECO:0007669"/>
    <property type="project" value="UniProtKB-KW"/>
</dbReference>
<dbReference type="InterPro" id="IPR010499">
    <property type="entry name" value="AraC_E-bd"/>
</dbReference>
<proteinExistence type="predicted"/>
<feature type="domain" description="HTH merR-type" evidence="2">
    <location>
        <begin position="6"/>
        <end position="76"/>
    </location>
</feature>
<dbReference type="SMART" id="SM00422">
    <property type="entry name" value="HTH_MERR"/>
    <property type="match status" value="1"/>
</dbReference>
<dbReference type="RefSeq" id="WP_248167504.1">
    <property type="nucleotide sequence ID" value="NZ_JALNJA010000002.1"/>
</dbReference>
<dbReference type="AlphaFoldDB" id="A0A9Q4CA50"/>
<dbReference type="Gene3D" id="3.20.80.10">
    <property type="entry name" value="Regulatory factor, effector binding domain"/>
    <property type="match status" value="1"/>
</dbReference>
<comment type="caution">
    <text evidence="4">The sequence shown here is derived from an EMBL/GenBank/DDBJ whole genome shotgun (WGS) entry which is preliminary data.</text>
</comment>
<accession>A0A9Q4CA50</accession>
<dbReference type="PANTHER" id="PTHR30204">
    <property type="entry name" value="REDOX-CYCLING DRUG-SENSING TRANSCRIPTIONAL ACTIVATOR SOXR"/>
    <property type="match status" value="1"/>
</dbReference>
<dbReference type="InterPro" id="IPR009061">
    <property type="entry name" value="DNA-bd_dom_put_sf"/>
</dbReference>
<evidence type="ECO:0000313" key="4">
    <source>
        <dbReference type="EMBL" id="MCX7468428.1"/>
    </source>
</evidence>
<name>A0A9Q4CA50_9CORY</name>
<dbReference type="Proteomes" id="UP001081709">
    <property type="component" value="Unassembled WGS sequence"/>
</dbReference>
<dbReference type="InterPro" id="IPR029442">
    <property type="entry name" value="GyrI-like"/>
</dbReference>
<dbReference type="GO" id="GO:0003700">
    <property type="term" value="F:DNA-binding transcription factor activity"/>
    <property type="evidence" value="ECO:0007669"/>
    <property type="project" value="InterPro"/>
</dbReference>
<keyword evidence="1" id="KW-0238">DNA-binding</keyword>
<sequence length="278" mass="30261">MNNIHGLRIGVFSQLTGISVRMLRHYGTHGVLTPAAPDPATGYRFYSSGQVPEALLVARLRDAGFPVRDIRTILGSGRDTGVLAALSRERRRAIHRDIVAAEAQLSALTALDLRLDTDPVPVTRTVFPAVDVVSLREVLPDYNHEHHLWERLRDLTSDGTTPVVPGGLAGALYHDAEFRESQTDVEIFVQVAGSSQPDPPLTHRAIPARDVVTATLHGPYERMGTVTAQIGAHLVEHGLEAGPMMNIHRVSPAQDPDPEAWVTDVVFPLIQSDDIPAT</sequence>
<dbReference type="InterPro" id="IPR047057">
    <property type="entry name" value="MerR_fam"/>
</dbReference>
<dbReference type="EMBL" id="JAPMKV010000004">
    <property type="protein sequence ID" value="MCX7445147.1"/>
    <property type="molecule type" value="Genomic_DNA"/>
</dbReference>
<dbReference type="SUPFAM" id="SSF46955">
    <property type="entry name" value="Putative DNA-binding domain"/>
    <property type="match status" value="1"/>
</dbReference>
<keyword evidence="6" id="KW-1185">Reference proteome</keyword>
<dbReference type="SMART" id="SM00871">
    <property type="entry name" value="AraC_E_bind"/>
    <property type="match status" value="1"/>
</dbReference>
<dbReference type="PROSITE" id="PS50937">
    <property type="entry name" value="HTH_MERR_2"/>
    <property type="match status" value="1"/>
</dbReference>
<protein>
    <submittedName>
        <fullName evidence="4">MerR family transcriptional regulator</fullName>
    </submittedName>
</protein>